<name>A0A2P8DJN9_9ACTN</name>
<proteinExistence type="inferred from homology"/>
<dbReference type="Pfam" id="PF12704">
    <property type="entry name" value="MacB_PCD"/>
    <property type="match status" value="1"/>
</dbReference>
<gene>
    <name evidence="10" type="ORF">CLV63_108128</name>
</gene>
<keyword evidence="2" id="KW-1003">Cell membrane</keyword>
<evidence type="ECO:0000256" key="3">
    <source>
        <dbReference type="ARBA" id="ARBA00022692"/>
    </source>
</evidence>
<dbReference type="AlphaFoldDB" id="A0A2P8DJN9"/>
<dbReference type="EMBL" id="PYGA01000008">
    <property type="protein sequence ID" value="PSK97408.1"/>
    <property type="molecule type" value="Genomic_DNA"/>
</dbReference>
<keyword evidence="11" id="KW-1185">Reference proteome</keyword>
<evidence type="ECO:0000313" key="10">
    <source>
        <dbReference type="EMBL" id="PSK97408.1"/>
    </source>
</evidence>
<dbReference type="GO" id="GO:0005886">
    <property type="term" value="C:plasma membrane"/>
    <property type="evidence" value="ECO:0007669"/>
    <property type="project" value="UniProtKB-SubCell"/>
</dbReference>
<dbReference type="Pfam" id="PF02687">
    <property type="entry name" value="FtsX"/>
    <property type="match status" value="1"/>
</dbReference>
<dbReference type="InterPro" id="IPR025857">
    <property type="entry name" value="MacB_PCD"/>
</dbReference>
<feature type="transmembrane region" description="Helical" evidence="7">
    <location>
        <begin position="335"/>
        <end position="356"/>
    </location>
</feature>
<keyword evidence="5 7" id="KW-0472">Membrane</keyword>
<evidence type="ECO:0000259" key="9">
    <source>
        <dbReference type="Pfam" id="PF12704"/>
    </source>
</evidence>
<accession>A0A2P8DJN9</accession>
<dbReference type="InterPro" id="IPR050250">
    <property type="entry name" value="Macrolide_Exporter_MacB"/>
</dbReference>
<evidence type="ECO:0000256" key="7">
    <source>
        <dbReference type="SAM" id="Phobius"/>
    </source>
</evidence>
<feature type="domain" description="MacB-like periplasmic core" evidence="9">
    <location>
        <begin position="23"/>
        <end position="238"/>
    </location>
</feature>
<dbReference type="PANTHER" id="PTHR30572">
    <property type="entry name" value="MEMBRANE COMPONENT OF TRANSPORTER-RELATED"/>
    <property type="match status" value="1"/>
</dbReference>
<comment type="similarity">
    <text evidence="6">Belongs to the ABC-4 integral membrane protein family.</text>
</comment>
<feature type="domain" description="ABC3 transporter permease C-terminal" evidence="8">
    <location>
        <begin position="278"/>
        <end position="395"/>
    </location>
</feature>
<dbReference type="PANTHER" id="PTHR30572:SF4">
    <property type="entry name" value="ABC TRANSPORTER PERMEASE YTRF"/>
    <property type="match status" value="1"/>
</dbReference>
<evidence type="ECO:0000256" key="6">
    <source>
        <dbReference type="ARBA" id="ARBA00038076"/>
    </source>
</evidence>
<feature type="transmembrane region" description="Helical" evidence="7">
    <location>
        <begin position="310"/>
        <end position="329"/>
    </location>
</feature>
<comment type="subcellular location">
    <subcellularLocation>
        <location evidence="1">Cell membrane</location>
        <topology evidence="1">Multi-pass membrane protein</topology>
    </subcellularLocation>
</comment>
<dbReference type="InterPro" id="IPR003838">
    <property type="entry name" value="ABC3_permease_C"/>
</dbReference>
<protein>
    <submittedName>
        <fullName evidence="10">Putative ABC transport system permease protein</fullName>
    </submittedName>
</protein>
<evidence type="ECO:0000256" key="4">
    <source>
        <dbReference type="ARBA" id="ARBA00022989"/>
    </source>
</evidence>
<comment type="caution">
    <text evidence="10">The sequence shown here is derived from an EMBL/GenBank/DDBJ whole genome shotgun (WGS) entry which is preliminary data.</text>
</comment>
<organism evidence="10 11">
    <name type="scientific">Murinocardiopsis flavida</name>
    <dbReference type="NCBI Taxonomy" id="645275"/>
    <lineage>
        <taxon>Bacteria</taxon>
        <taxon>Bacillati</taxon>
        <taxon>Actinomycetota</taxon>
        <taxon>Actinomycetes</taxon>
        <taxon>Streptosporangiales</taxon>
        <taxon>Nocardiopsidaceae</taxon>
        <taxon>Murinocardiopsis</taxon>
    </lineage>
</organism>
<dbReference type="Proteomes" id="UP000240542">
    <property type="component" value="Unassembled WGS sequence"/>
</dbReference>
<keyword evidence="3 7" id="KW-0812">Transmembrane</keyword>
<dbReference type="OrthoDB" id="3510103at2"/>
<evidence type="ECO:0000256" key="1">
    <source>
        <dbReference type="ARBA" id="ARBA00004651"/>
    </source>
</evidence>
<evidence type="ECO:0000256" key="2">
    <source>
        <dbReference type="ARBA" id="ARBA00022475"/>
    </source>
</evidence>
<dbReference type="GO" id="GO:0022857">
    <property type="term" value="F:transmembrane transporter activity"/>
    <property type="evidence" value="ECO:0007669"/>
    <property type="project" value="TreeGrafter"/>
</dbReference>
<feature type="transmembrane region" description="Helical" evidence="7">
    <location>
        <begin position="368"/>
        <end position="389"/>
    </location>
</feature>
<keyword evidence="4 7" id="KW-1133">Transmembrane helix</keyword>
<reference evidence="10 11" key="1">
    <citation type="submission" date="2018-03" db="EMBL/GenBank/DDBJ databases">
        <title>Genomic Encyclopedia of Archaeal and Bacterial Type Strains, Phase II (KMG-II): from individual species to whole genera.</title>
        <authorList>
            <person name="Goeker M."/>
        </authorList>
    </citation>
    <scope>NUCLEOTIDE SEQUENCE [LARGE SCALE GENOMIC DNA]</scope>
    <source>
        <strain evidence="10 11">DSM 45312</strain>
    </source>
</reference>
<sequence length="402" mass="41606">MLRSLVSGFILAAAGSRANVTRTILSCAGITIGVGALILIVTGGDVGERFAKSFAESNAGVAATYTVDVYDESGGTLEDLDALEADLRRAGAQAVSINSMSEAQMRIGEEEVEHAYTTVVDAELGDIRRITLASGRWFDDSDTHSLAPVMVVNEGLAKQIGGDGRLQVGIEGQWKTVRVVGVVEDSAMDGGSASAYLLRAPASAPLVFPDGAVPSTGTGFSVRADPEGADADAYRERLVTSASRWSSFDEDSISAYRIDPGDEINTVLTYLSLGLGGIALITLSTGMLGVLNVGLVTVRERRRELATYRALGATSFGLFIIVVTEAVVVSVVAGVVALLFCYTAVGIGGALVADYLPSDVGVYVPAQAVLVGLGSAALAGLLAGVIPAWRALRTSVVSGLRE</sequence>
<dbReference type="RefSeq" id="WP_106583297.1">
    <property type="nucleotide sequence ID" value="NZ_PYGA01000008.1"/>
</dbReference>
<feature type="transmembrane region" description="Helical" evidence="7">
    <location>
        <begin position="270"/>
        <end position="298"/>
    </location>
</feature>
<evidence type="ECO:0000256" key="5">
    <source>
        <dbReference type="ARBA" id="ARBA00023136"/>
    </source>
</evidence>
<evidence type="ECO:0000313" key="11">
    <source>
        <dbReference type="Proteomes" id="UP000240542"/>
    </source>
</evidence>
<evidence type="ECO:0000259" key="8">
    <source>
        <dbReference type="Pfam" id="PF02687"/>
    </source>
</evidence>